<organism evidence="1 2">
    <name type="scientific">Pistacia integerrima</name>
    <dbReference type="NCBI Taxonomy" id="434235"/>
    <lineage>
        <taxon>Eukaryota</taxon>
        <taxon>Viridiplantae</taxon>
        <taxon>Streptophyta</taxon>
        <taxon>Embryophyta</taxon>
        <taxon>Tracheophyta</taxon>
        <taxon>Spermatophyta</taxon>
        <taxon>Magnoliopsida</taxon>
        <taxon>eudicotyledons</taxon>
        <taxon>Gunneridae</taxon>
        <taxon>Pentapetalae</taxon>
        <taxon>rosids</taxon>
        <taxon>malvids</taxon>
        <taxon>Sapindales</taxon>
        <taxon>Anacardiaceae</taxon>
        <taxon>Pistacia</taxon>
    </lineage>
</organism>
<gene>
    <name evidence="1" type="ORF">Pint_29490</name>
</gene>
<dbReference type="Proteomes" id="UP001163603">
    <property type="component" value="Chromosome 15"/>
</dbReference>
<reference evidence="2" key="1">
    <citation type="journal article" date="2023" name="G3 (Bethesda)">
        <title>Genome assembly and association tests identify interacting loci associated with vigor, precocity, and sex in interspecific pistachio rootstocks.</title>
        <authorList>
            <person name="Palmer W."/>
            <person name="Jacygrad E."/>
            <person name="Sagayaradj S."/>
            <person name="Cavanaugh K."/>
            <person name="Han R."/>
            <person name="Bertier L."/>
            <person name="Beede B."/>
            <person name="Kafkas S."/>
            <person name="Golino D."/>
            <person name="Preece J."/>
            <person name="Michelmore R."/>
        </authorList>
    </citation>
    <scope>NUCLEOTIDE SEQUENCE [LARGE SCALE GENOMIC DNA]</scope>
</reference>
<name>A0ACC0X4P2_9ROSI</name>
<sequence>MLSPSSAQGYKQFQAEMLILIDAGDNEDILSWEGRLKIAVEAAQELDLKCRIGVSPQWLYYISNRLTEKSDVYSFGVVLLEIITSKSVVENNSDRTHISQWVSFMLAKADIKNVIDPRLQGDFNLNSVQKAVEIAMACISPSSANRPTMNQIVNQLNYCLAIEMARKKVRNEIELKESIEMISSDLHELSSTGS</sequence>
<proteinExistence type="predicted"/>
<keyword evidence="2" id="KW-1185">Reference proteome</keyword>
<comment type="caution">
    <text evidence="1">The sequence shown here is derived from an EMBL/GenBank/DDBJ whole genome shotgun (WGS) entry which is preliminary data.</text>
</comment>
<protein>
    <submittedName>
        <fullName evidence="1">Uncharacterized protein</fullName>
    </submittedName>
</protein>
<evidence type="ECO:0000313" key="1">
    <source>
        <dbReference type="EMBL" id="KAJ0008264.1"/>
    </source>
</evidence>
<accession>A0ACC0X4P2</accession>
<evidence type="ECO:0000313" key="2">
    <source>
        <dbReference type="Proteomes" id="UP001163603"/>
    </source>
</evidence>
<dbReference type="EMBL" id="CM047750">
    <property type="protein sequence ID" value="KAJ0008264.1"/>
    <property type="molecule type" value="Genomic_DNA"/>
</dbReference>